<reference evidence="1 2" key="1">
    <citation type="submission" date="2019-06" db="EMBL/GenBank/DDBJ databases">
        <title>Description of Kitasatospora acidophila sp. nov. isolated from pine grove soil, and reclassification of Streptomyces novaecaesareae to Kitasatospora novaeceasareae comb. nov.</title>
        <authorList>
            <person name="Kim M.J."/>
        </authorList>
    </citation>
    <scope>NUCLEOTIDE SEQUENCE [LARGE SCALE GENOMIC DNA]</scope>
    <source>
        <strain evidence="1 2">MMS16-CNU292</strain>
    </source>
</reference>
<sequence length="107" mass="11544">MRAGRQVTVIGTGTAGLVTVAELECHGCQVEILEADHRIGGGIPACRFHSGYDTPSVKRGAMRISEHHRQTLARIECPPDPDVAPDPDAAPVPMTCRADSFRRTRVV</sequence>
<comment type="caution">
    <text evidence="1">The sequence shown here is derived from an EMBL/GenBank/DDBJ whole genome shotgun (WGS) entry which is preliminary data.</text>
</comment>
<dbReference type="Pfam" id="PF13450">
    <property type="entry name" value="NAD_binding_8"/>
    <property type="match status" value="1"/>
</dbReference>
<gene>
    <name evidence="1" type="ORF">E6W39_05035</name>
</gene>
<name>A0A540VY83_9ACTN</name>
<keyword evidence="2" id="KW-1185">Reference proteome</keyword>
<organism evidence="1 2">
    <name type="scientific">Kitasatospora acidiphila</name>
    <dbReference type="NCBI Taxonomy" id="2567942"/>
    <lineage>
        <taxon>Bacteria</taxon>
        <taxon>Bacillati</taxon>
        <taxon>Actinomycetota</taxon>
        <taxon>Actinomycetes</taxon>
        <taxon>Kitasatosporales</taxon>
        <taxon>Streptomycetaceae</taxon>
        <taxon>Kitasatospora</taxon>
    </lineage>
</organism>
<dbReference type="Gene3D" id="3.50.50.60">
    <property type="entry name" value="FAD/NAD(P)-binding domain"/>
    <property type="match status" value="1"/>
</dbReference>
<dbReference type="Gene3D" id="3.90.660.10">
    <property type="match status" value="1"/>
</dbReference>
<dbReference type="Proteomes" id="UP000319103">
    <property type="component" value="Unassembled WGS sequence"/>
</dbReference>
<dbReference type="RefSeq" id="WP_141632452.1">
    <property type="nucleotide sequence ID" value="NZ_VIGB01000003.1"/>
</dbReference>
<accession>A0A540VY83</accession>
<dbReference type="SUPFAM" id="SSF51905">
    <property type="entry name" value="FAD/NAD(P)-binding domain"/>
    <property type="match status" value="1"/>
</dbReference>
<dbReference type="InterPro" id="IPR036188">
    <property type="entry name" value="FAD/NAD-bd_sf"/>
</dbReference>
<proteinExistence type="predicted"/>
<evidence type="ECO:0000313" key="1">
    <source>
        <dbReference type="EMBL" id="TQF01728.1"/>
    </source>
</evidence>
<dbReference type="EMBL" id="VIGB01000003">
    <property type="protein sequence ID" value="TQF01728.1"/>
    <property type="molecule type" value="Genomic_DNA"/>
</dbReference>
<protein>
    <submittedName>
        <fullName evidence="1">Uncharacterized protein</fullName>
    </submittedName>
</protein>
<dbReference type="AlphaFoldDB" id="A0A540VY83"/>
<dbReference type="OrthoDB" id="337830at2"/>
<evidence type="ECO:0000313" key="2">
    <source>
        <dbReference type="Proteomes" id="UP000319103"/>
    </source>
</evidence>